<sequence length="68" mass="7173">MRLDGDPRLGVAGICGDNAQAMMSGSLEVGIVEVEDAEVMLNGEWGEYRESPSNGESPPPAPLLLMRG</sequence>
<dbReference type="EMBL" id="JAUESC010000003">
    <property type="protein sequence ID" value="KAK0600845.1"/>
    <property type="molecule type" value="Genomic_DNA"/>
</dbReference>
<protein>
    <submittedName>
        <fullName evidence="2">Uncharacterized protein</fullName>
    </submittedName>
</protein>
<dbReference type="AlphaFoldDB" id="A0AA39T468"/>
<comment type="caution">
    <text evidence="2">The sequence shown here is derived from an EMBL/GenBank/DDBJ whole genome shotgun (WGS) entry which is preliminary data.</text>
</comment>
<organism evidence="2 3">
    <name type="scientific">Acer saccharum</name>
    <name type="common">Sugar maple</name>
    <dbReference type="NCBI Taxonomy" id="4024"/>
    <lineage>
        <taxon>Eukaryota</taxon>
        <taxon>Viridiplantae</taxon>
        <taxon>Streptophyta</taxon>
        <taxon>Embryophyta</taxon>
        <taxon>Tracheophyta</taxon>
        <taxon>Spermatophyta</taxon>
        <taxon>Magnoliopsida</taxon>
        <taxon>eudicotyledons</taxon>
        <taxon>Gunneridae</taxon>
        <taxon>Pentapetalae</taxon>
        <taxon>rosids</taxon>
        <taxon>malvids</taxon>
        <taxon>Sapindales</taxon>
        <taxon>Sapindaceae</taxon>
        <taxon>Hippocastanoideae</taxon>
        <taxon>Acereae</taxon>
        <taxon>Acer</taxon>
    </lineage>
</organism>
<name>A0AA39T468_ACESA</name>
<keyword evidence="3" id="KW-1185">Reference proteome</keyword>
<gene>
    <name evidence="2" type="ORF">LWI29_018891</name>
</gene>
<feature type="region of interest" description="Disordered" evidence="1">
    <location>
        <begin position="46"/>
        <end position="68"/>
    </location>
</feature>
<reference evidence="2" key="2">
    <citation type="submission" date="2023-06" db="EMBL/GenBank/DDBJ databases">
        <authorList>
            <person name="Swenson N.G."/>
            <person name="Wegrzyn J.L."/>
            <person name="Mcevoy S.L."/>
        </authorList>
    </citation>
    <scope>NUCLEOTIDE SEQUENCE</scope>
    <source>
        <strain evidence="2">NS2018</strain>
        <tissue evidence="2">Leaf</tissue>
    </source>
</reference>
<accession>A0AA39T468</accession>
<proteinExistence type="predicted"/>
<dbReference type="Proteomes" id="UP001168877">
    <property type="component" value="Unassembled WGS sequence"/>
</dbReference>
<reference evidence="2" key="1">
    <citation type="journal article" date="2022" name="Plant J.">
        <title>Strategies of tolerance reflected in two North American maple genomes.</title>
        <authorList>
            <person name="McEvoy S.L."/>
            <person name="Sezen U.U."/>
            <person name="Trouern-Trend A."/>
            <person name="McMahon S.M."/>
            <person name="Schaberg P.G."/>
            <person name="Yang J."/>
            <person name="Wegrzyn J.L."/>
            <person name="Swenson N.G."/>
        </authorList>
    </citation>
    <scope>NUCLEOTIDE SEQUENCE</scope>
    <source>
        <strain evidence="2">NS2018</strain>
    </source>
</reference>
<evidence type="ECO:0000256" key="1">
    <source>
        <dbReference type="SAM" id="MobiDB-lite"/>
    </source>
</evidence>
<evidence type="ECO:0000313" key="3">
    <source>
        <dbReference type="Proteomes" id="UP001168877"/>
    </source>
</evidence>
<evidence type="ECO:0000313" key="2">
    <source>
        <dbReference type="EMBL" id="KAK0600845.1"/>
    </source>
</evidence>